<dbReference type="EC" id="3.1.1.4" evidence="3 8"/>
<dbReference type="Proteomes" id="UP000694567">
    <property type="component" value="Unplaced"/>
</dbReference>
<evidence type="ECO:0000259" key="10">
    <source>
        <dbReference type="PROSITE" id="PS51210"/>
    </source>
</evidence>
<dbReference type="FunFam" id="3.40.1090.10:FF:000002">
    <property type="entry name" value="Phospholipase A2"/>
    <property type="match status" value="1"/>
</dbReference>
<dbReference type="Gene3D" id="2.60.40.150">
    <property type="entry name" value="C2 domain"/>
    <property type="match status" value="1"/>
</dbReference>
<organism evidence="11 12">
    <name type="scientific">Bubo bubo</name>
    <name type="common">Eurasian eagle-owl</name>
    <name type="synonym">Strix bubo</name>
    <dbReference type="NCBI Taxonomy" id="30461"/>
    <lineage>
        <taxon>Eukaryota</taxon>
        <taxon>Metazoa</taxon>
        <taxon>Chordata</taxon>
        <taxon>Craniata</taxon>
        <taxon>Vertebrata</taxon>
        <taxon>Euteleostomi</taxon>
        <taxon>Archelosauria</taxon>
        <taxon>Archosauria</taxon>
        <taxon>Dinosauria</taxon>
        <taxon>Saurischia</taxon>
        <taxon>Theropoda</taxon>
        <taxon>Coelurosauria</taxon>
        <taxon>Aves</taxon>
        <taxon>Neognathae</taxon>
        <taxon>Neoaves</taxon>
        <taxon>Telluraves</taxon>
        <taxon>Strigiformes</taxon>
        <taxon>Strigidae</taxon>
        <taxon>Bubo</taxon>
    </lineage>
</organism>
<evidence type="ECO:0000256" key="4">
    <source>
        <dbReference type="ARBA" id="ARBA00022490"/>
    </source>
</evidence>
<dbReference type="PROSITE" id="PS51210">
    <property type="entry name" value="PLA2C"/>
    <property type="match status" value="1"/>
</dbReference>
<dbReference type="SMART" id="SM00239">
    <property type="entry name" value="C2"/>
    <property type="match status" value="1"/>
</dbReference>
<dbReference type="InterPro" id="IPR000008">
    <property type="entry name" value="C2_dom"/>
</dbReference>
<dbReference type="PROSITE" id="PS50004">
    <property type="entry name" value="C2"/>
    <property type="match status" value="1"/>
</dbReference>
<keyword evidence="6 7" id="KW-0443">Lipid metabolism</keyword>
<evidence type="ECO:0000256" key="3">
    <source>
        <dbReference type="ARBA" id="ARBA00013278"/>
    </source>
</evidence>
<dbReference type="GO" id="GO:0046475">
    <property type="term" value="P:glycerophospholipid catabolic process"/>
    <property type="evidence" value="ECO:0007669"/>
    <property type="project" value="TreeGrafter"/>
</dbReference>
<dbReference type="GO" id="GO:0047498">
    <property type="term" value="F:calcium-dependent phospholipase A2 activity"/>
    <property type="evidence" value="ECO:0007669"/>
    <property type="project" value="TreeGrafter"/>
</dbReference>
<evidence type="ECO:0000256" key="8">
    <source>
        <dbReference type="RuleBase" id="RU362102"/>
    </source>
</evidence>
<evidence type="ECO:0000313" key="11">
    <source>
        <dbReference type="Ensembl" id="ENSBOBP00000005384.1"/>
    </source>
</evidence>
<dbReference type="SMART" id="SM00022">
    <property type="entry name" value="PLAc"/>
    <property type="match status" value="1"/>
</dbReference>
<dbReference type="GO" id="GO:0005829">
    <property type="term" value="C:cytosol"/>
    <property type="evidence" value="ECO:0007669"/>
    <property type="project" value="UniProtKB-SubCell"/>
</dbReference>
<accession>A0A8C0EIB1</accession>
<feature type="domain" description="PLA2c" evidence="10">
    <location>
        <begin position="236"/>
        <end position="799"/>
    </location>
</feature>
<dbReference type="PANTHER" id="PTHR10728">
    <property type="entry name" value="CYTOSOLIC PHOSPHOLIPASE A2"/>
    <property type="match status" value="1"/>
</dbReference>
<keyword evidence="5 7" id="KW-0378">Hydrolase</keyword>
<evidence type="ECO:0000313" key="12">
    <source>
        <dbReference type="Proteomes" id="UP000694567"/>
    </source>
</evidence>
<keyword evidence="7 8" id="KW-0442">Lipid degradation</keyword>
<keyword evidence="4 8" id="KW-0963">Cytoplasm</keyword>
<dbReference type="InterPro" id="IPR035892">
    <property type="entry name" value="C2_domain_sf"/>
</dbReference>
<dbReference type="Pfam" id="PF01735">
    <property type="entry name" value="PLA2_B"/>
    <property type="match status" value="1"/>
</dbReference>
<dbReference type="Ensembl" id="ENSBOBT00000005535.1">
    <property type="protein sequence ID" value="ENSBOBP00000005384.1"/>
    <property type="gene ID" value="ENSBOBG00000003624.1"/>
</dbReference>
<dbReference type="SUPFAM" id="SSF49562">
    <property type="entry name" value="C2 domain (Calcium/lipid-binding domain, CaLB)"/>
    <property type="match status" value="1"/>
</dbReference>
<comment type="subcellular location">
    <subcellularLocation>
        <location evidence="2">Cytoplasm</location>
        <location evidence="2">Cytosol</location>
    </subcellularLocation>
    <subcellularLocation>
        <location evidence="1">Membrane</location>
        <topology evidence="1">Peripheral membrane protein</topology>
    </subcellularLocation>
</comment>
<dbReference type="SUPFAM" id="SSF52151">
    <property type="entry name" value="FabD/lysophospholipase-like"/>
    <property type="match status" value="1"/>
</dbReference>
<dbReference type="CDD" id="cd07201">
    <property type="entry name" value="cPLA2_Grp-IVB-IVD-IVE-IVF"/>
    <property type="match status" value="1"/>
</dbReference>
<keyword evidence="8" id="KW-0106">Calcium</keyword>
<protein>
    <recommendedName>
        <fullName evidence="3 8">Phospholipase A2</fullName>
        <ecNumber evidence="3 8">3.1.1.4</ecNumber>
    </recommendedName>
</protein>
<evidence type="ECO:0000256" key="6">
    <source>
        <dbReference type="ARBA" id="ARBA00023098"/>
    </source>
</evidence>
<dbReference type="PANTHER" id="PTHR10728:SF67">
    <property type="entry name" value="PHOSPHOLIPASE A2"/>
    <property type="match status" value="1"/>
</dbReference>
<evidence type="ECO:0000256" key="5">
    <source>
        <dbReference type="ARBA" id="ARBA00022801"/>
    </source>
</evidence>
<keyword evidence="8" id="KW-0479">Metal-binding</keyword>
<dbReference type="GO" id="GO:0005509">
    <property type="term" value="F:calcium ion binding"/>
    <property type="evidence" value="ECO:0007669"/>
    <property type="project" value="TreeGrafter"/>
</dbReference>
<dbReference type="InterPro" id="IPR040723">
    <property type="entry name" value="cPLA2_C2"/>
</dbReference>
<comment type="catalytic activity">
    <reaction evidence="8">
        <text>a 1,2-diacyl-sn-glycero-3-phosphocholine + H2O = a 1-acyl-sn-glycero-3-phosphocholine + a fatty acid + H(+)</text>
        <dbReference type="Rhea" id="RHEA:15801"/>
        <dbReference type="ChEBI" id="CHEBI:15377"/>
        <dbReference type="ChEBI" id="CHEBI:15378"/>
        <dbReference type="ChEBI" id="CHEBI:28868"/>
        <dbReference type="ChEBI" id="CHEBI:57643"/>
        <dbReference type="ChEBI" id="CHEBI:58168"/>
        <dbReference type="EC" id="3.1.1.4"/>
    </reaction>
</comment>
<dbReference type="Pfam" id="PF00168">
    <property type="entry name" value="C2"/>
    <property type="match status" value="1"/>
</dbReference>
<feature type="domain" description="C2" evidence="9">
    <location>
        <begin position="4"/>
        <end position="123"/>
    </location>
</feature>
<dbReference type="InterPro" id="IPR002642">
    <property type="entry name" value="LysoPLipase_cat_dom"/>
</dbReference>
<evidence type="ECO:0000259" key="9">
    <source>
        <dbReference type="PROSITE" id="PS50004"/>
    </source>
</evidence>
<reference evidence="11" key="1">
    <citation type="submission" date="2025-08" db="UniProtKB">
        <authorList>
            <consortium name="Ensembl"/>
        </authorList>
    </citation>
    <scope>IDENTIFICATION</scope>
</reference>
<evidence type="ECO:0000256" key="7">
    <source>
        <dbReference type="PROSITE-ProRule" id="PRU00555"/>
    </source>
</evidence>
<reference evidence="11" key="2">
    <citation type="submission" date="2025-09" db="UniProtKB">
        <authorList>
            <consortium name="Ensembl"/>
        </authorList>
    </citation>
    <scope>IDENTIFICATION</scope>
</reference>
<dbReference type="Pfam" id="PF18695">
    <property type="entry name" value="cPLA2_C2"/>
    <property type="match status" value="1"/>
</dbReference>
<dbReference type="Gene3D" id="3.40.1090.10">
    <property type="entry name" value="Cytosolic phospholipase A2 catalytic domain"/>
    <property type="match status" value="1"/>
</dbReference>
<sequence length="808" mass="92808">MASRDREVILPLYLALVRPHLDYCVQFWHMSYEERLRELGVQSDCYVSLWLPTASDEKFHTKTIKNCRNPVWNETFYFRIQRQVKNILEITVSDDDIVHDDDHAIVLFDVAKISPGERVFTAFPLNPQVRAWSDVCRLFCLLPPGTLTFTVRGSFEETQRVSVGCDSCSSLPDPTFFHYAKYKQPSLDVAVTKKRRLPTFVLCLCVMRSRKEEKHPPDSPSEVAPIRAGSSRCLILCSSQEDLDIRLGFDLCAQEQDFIRKRKKVVAAALKDVLQLEEDLQEDEVPVVAIMTTGGGTRALTAMYAHLLSVQELNVLDCVSYITGLSGTTWTMSNLYEDPEWSQKDLKETLNDARKHVLKNKFFTCFAPDRLKYYLKELCQREQEGHQICFTDLWGLIIETMLHEKNSHKLTDQQQALNQGQNPLPIYLSLNVKDKISDQDFREWVEFTPYEVGFPKYGTFIRAEDFGSEFFMGRLMKKIPESRICFLEGIWSSVFSLNLMDAWYISVNSEDFWHKWTRDKITDIDDETLFPARPNALDTRVVCPTDSFSGIFRDIAMLRPAASEIHNFLKGFQMNNNYLESEFSKWKDCELDSQPNRLTAATDYLILIDTAFAFATSYPPLMRPERKVDVILHFNYSSGSQTGPLKEASKYFAKQGIPFPTKVPDDQETPHLKECYIVGDKETPETPIVIFFPLVNDTFRDYKAPGVKRSPSEMAEGDVDVANSCGPYYINNLTYSEEDFDKLVNLSYYNVQNNKELILQALCTAVQRKKQHKKEQPLRKPPSGDGMCVPDREGIQHLADCPALGNMK</sequence>
<keyword evidence="12" id="KW-1185">Reference proteome</keyword>
<evidence type="ECO:0000256" key="2">
    <source>
        <dbReference type="ARBA" id="ARBA00004514"/>
    </source>
</evidence>
<proteinExistence type="predicted"/>
<comment type="domain">
    <text evidence="8">The N-terminal C2 domain associates with lipid membranes upon calcium binding.</text>
</comment>
<dbReference type="GO" id="GO:0005544">
    <property type="term" value="F:calcium-dependent phospholipid binding"/>
    <property type="evidence" value="ECO:0007669"/>
    <property type="project" value="TreeGrafter"/>
</dbReference>
<name>A0A8C0EIB1_BUBBB</name>
<dbReference type="InterPro" id="IPR016035">
    <property type="entry name" value="Acyl_Trfase/lysoPLipase"/>
</dbReference>
<dbReference type="GO" id="GO:0016020">
    <property type="term" value="C:membrane"/>
    <property type="evidence" value="ECO:0007669"/>
    <property type="project" value="UniProtKB-SubCell"/>
</dbReference>
<evidence type="ECO:0000256" key="1">
    <source>
        <dbReference type="ARBA" id="ARBA00004170"/>
    </source>
</evidence>
<dbReference type="AlphaFoldDB" id="A0A8C0EIB1"/>